<evidence type="ECO:0000313" key="3">
    <source>
        <dbReference type="Proteomes" id="UP000016600"/>
    </source>
</evidence>
<protein>
    <submittedName>
        <fullName evidence="2">Uncharacterized protein</fullName>
    </submittedName>
</protein>
<reference evidence="2 3" key="1">
    <citation type="submission" date="2013-08" db="EMBL/GenBank/DDBJ databases">
        <authorList>
            <person name="Durkin A.S."/>
            <person name="Haft D.R."/>
            <person name="McCorrison J."/>
            <person name="Torralba M."/>
            <person name="Gillis M."/>
            <person name="Haft D.H."/>
            <person name="Methe B."/>
            <person name="Sutton G."/>
            <person name="Nelson K.E."/>
        </authorList>
    </citation>
    <scope>NUCLEOTIDE SEQUENCE [LARGE SCALE GENOMIC DNA]</scope>
    <source>
        <strain evidence="2 3">F0068</strain>
    </source>
</reference>
<evidence type="ECO:0000256" key="1">
    <source>
        <dbReference type="SAM" id="Phobius"/>
    </source>
</evidence>
<comment type="caution">
    <text evidence="2">The sequence shown here is derived from an EMBL/GenBank/DDBJ whole genome shotgun (WGS) entry which is preliminary data.</text>
</comment>
<sequence>MASMKVADSPKYRIGLCIVYGVYVCLIVPDGLLQSEKA</sequence>
<accession>U2L3H7</accession>
<dbReference type="AlphaFoldDB" id="U2L3H7"/>
<keyword evidence="1" id="KW-0472">Membrane</keyword>
<dbReference type="PATRIC" id="fig|1081904.3.peg.2021"/>
<dbReference type="EMBL" id="AWET01000044">
    <property type="protein sequence ID" value="ERJ99062.1"/>
    <property type="molecule type" value="Genomic_DNA"/>
</dbReference>
<organism evidence="2 3">
    <name type="scientific">Hoylesella pleuritidis F0068</name>
    <dbReference type="NCBI Taxonomy" id="1081904"/>
    <lineage>
        <taxon>Bacteria</taxon>
        <taxon>Pseudomonadati</taxon>
        <taxon>Bacteroidota</taxon>
        <taxon>Bacteroidia</taxon>
        <taxon>Bacteroidales</taxon>
        <taxon>Prevotellaceae</taxon>
        <taxon>Hoylesella</taxon>
    </lineage>
</organism>
<dbReference type="Proteomes" id="UP000016600">
    <property type="component" value="Unassembled WGS sequence"/>
</dbReference>
<evidence type="ECO:0000313" key="2">
    <source>
        <dbReference type="EMBL" id="ERJ99062.1"/>
    </source>
</evidence>
<keyword evidence="1" id="KW-0812">Transmembrane</keyword>
<gene>
    <name evidence="2" type="ORF">HMPREF1218_1242</name>
</gene>
<name>U2L3H7_9BACT</name>
<proteinExistence type="predicted"/>
<feature type="transmembrane region" description="Helical" evidence="1">
    <location>
        <begin position="12"/>
        <end position="33"/>
    </location>
</feature>
<keyword evidence="1" id="KW-1133">Transmembrane helix</keyword>
<keyword evidence="3" id="KW-1185">Reference proteome</keyword>